<evidence type="ECO:0000313" key="2">
    <source>
        <dbReference type="Proteomes" id="UP000830395"/>
    </source>
</evidence>
<name>A0ACC5YYF9_9TELE</name>
<protein>
    <submittedName>
        <fullName evidence="1">Uncharacterized protein</fullName>
    </submittedName>
</protein>
<keyword evidence="2" id="KW-1185">Reference proteome</keyword>
<sequence>MFCRETSGPGIHVDVTLTHTTYLNTVADQVHSFMATLSSNGSGLFQQDSAPCHTAKIIQEWFEEHDKEHLWDVLDKQVGSVEARPRNCGSAVRLKPGRSSVLRSAVRERETRRRETHALRGSEPLLHVRWPPFKHEISRKNKNRIVCVTESSASHREKKERRRGTDMRSSDTQKHREPGV</sequence>
<accession>A0ACC5YYF9</accession>
<evidence type="ECO:0000313" key="1">
    <source>
        <dbReference type="EMBL" id="MCJ8740377.1"/>
    </source>
</evidence>
<proteinExistence type="predicted"/>
<reference evidence="1" key="1">
    <citation type="submission" date="2020-02" db="EMBL/GenBank/DDBJ databases">
        <title>Genome sequencing of the panga catfish, Pangasius djambal.</title>
        <authorList>
            <person name="Wen M."/>
            <person name="Zahm M."/>
            <person name="Roques C."/>
            <person name="Cabau C."/>
            <person name="Klopp C."/>
            <person name="Donnadieu C."/>
            <person name="Jouanno E."/>
            <person name="Avarre J.-C."/>
            <person name="Campet M."/>
            <person name="Ha T."/>
            <person name="Dugue R."/>
            <person name="Lampietro C."/>
            <person name="Louis A."/>
            <person name="Herpin A."/>
            <person name="Echchiki A."/>
            <person name="Berthelot C."/>
            <person name="Parey E."/>
            <person name="Roest-Crollius H."/>
            <person name="Braasch I."/>
            <person name="Postlethwait J.H."/>
            <person name="Bobe J."/>
            <person name="Montfort J."/>
            <person name="Bouchez O."/>
            <person name="Begum T."/>
            <person name="Schartl M."/>
            <person name="Gustiano R."/>
            <person name="Guiguen Y."/>
        </authorList>
    </citation>
    <scope>NUCLEOTIDE SEQUENCE</scope>
    <source>
        <strain evidence="1">Pdj_M5554</strain>
    </source>
</reference>
<organism evidence="1 2">
    <name type="scientific">Pangasius djambal</name>
    <dbReference type="NCBI Taxonomy" id="1691987"/>
    <lineage>
        <taxon>Eukaryota</taxon>
        <taxon>Metazoa</taxon>
        <taxon>Chordata</taxon>
        <taxon>Craniata</taxon>
        <taxon>Vertebrata</taxon>
        <taxon>Euteleostomi</taxon>
        <taxon>Actinopterygii</taxon>
        <taxon>Neopterygii</taxon>
        <taxon>Teleostei</taxon>
        <taxon>Ostariophysi</taxon>
        <taxon>Siluriformes</taxon>
        <taxon>Pangasiidae</taxon>
        <taxon>Pangasius</taxon>
    </lineage>
</organism>
<dbReference type="Proteomes" id="UP000830395">
    <property type="component" value="Chromosome 14"/>
</dbReference>
<dbReference type="EMBL" id="CM040988">
    <property type="protein sequence ID" value="MCJ8740377.1"/>
    <property type="molecule type" value="Genomic_DNA"/>
</dbReference>
<gene>
    <name evidence="1" type="ORF">PDJAM_G00058260</name>
</gene>
<comment type="caution">
    <text evidence="1">The sequence shown here is derived from an EMBL/GenBank/DDBJ whole genome shotgun (WGS) entry which is preliminary data.</text>
</comment>